<evidence type="ECO:0000313" key="3">
    <source>
        <dbReference type="Proteomes" id="UP000822688"/>
    </source>
</evidence>
<dbReference type="Pfam" id="PF07004">
    <property type="entry name" value="SHIPPO-rpt"/>
    <property type="match status" value="5"/>
</dbReference>
<dbReference type="InterPro" id="IPR010736">
    <property type="entry name" value="SHIPPO-rpt"/>
</dbReference>
<evidence type="ECO:0000313" key="2">
    <source>
        <dbReference type="EMBL" id="KAG0589092.1"/>
    </source>
</evidence>
<comment type="caution">
    <text evidence="2">The sequence shown here is derived from an EMBL/GenBank/DDBJ whole genome shotgun (WGS) entry which is preliminary data.</text>
</comment>
<protein>
    <submittedName>
        <fullName evidence="2">Uncharacterized protein</fullName>
    </submittedName>
</protein>
<dbReference type="InterPro" id="IPR051291">
    <property type="entry name" value="CIMAP"/>
</dbReference>
<feature type="region of interest" description="Disordered" evidence="1">
    <location>
        <begin position="214"/>
        <end position="233"/>
    </location>
</feature>
<organism evidence="2 3">
    <name type="scientific">Ceratodon purpureus</name>
    <name type="common">Fire moss</name>
    <name type="synonym">Dicranum purpureum</name>
    <dbReference type="NCBI Taxonomy" id="3225"/>
    <lineage>
        <taxon>Eukaryota</taxon>
        <taxon>Viridiplantae</taxon>
        <taxon>Streptophyta</taxon>
        <taxon>Embryophyta</taxon>
        <taxon>Bryophyta</taxon>
        <taxon>Bryophytina</taxon>
        <taxon>Bryopsida</taxon>
        <taxon>Dicranidae</taxon>
        <taxon>Pseudoditrichales</taxon>
        <taxon>Ditrichaceae</taxon>
        <taxon>Ceratodon</taxon>
    </lineage>
</organism>
<sequence>MARGPYHYNADNPGPGAYYLNYNQVLLEAPKPSFGLRTELWVDKARPGPGAYNVRIDGNASPKYTMGKHYNGPPETKTQGPGPGAHHVNLKQTHLHSPAFTAQGKSNYNPDRGIPGPGTYRPQQADHSVGLSLGKKFNPRLSTTPGPGHYSPHSPGSTPPAYSIGQHLVDAKFATPGVGRYNLRSATLQGPMFSMGKRFYQLHEHPQQRRYSKALKSRPNYRQGPHGLPATNSRGVALDALHDDVKQQMKVIRRLH</sequence>
<feature type="compositionally biased region" description="Low complexity" evidence="1">
    <location>
        <begin position="144"/>
        <end position="160"/>
    </location>
</feature>
<evidence type="ECO:0000256" key="1">
    <source>
        <dbReference type="SAM" id="MobiDB-lite"/>
    </source>
</evidence>
<keyword evidence="3" id="KW-1185">Reference proteome</keyword>
<dbReference type="PANTHER" id="PTHR21580">
    <property type="entry name" value="SHIPPO-1-RELATED"/>
    <property type="match status" value="1"/>
</dbReference>
<dbReference type="Proteomes" id="UP000822688">
    <property type="component" value="Chromosome 2"/>
</dbReference>
<gene>
    <name evidence="2" type="ORF">KC19_2G290700</name>
</gene>
<dbReference type="EMBL" id="CM026422">
    <property type="protein sequence ID" value="KAG0589092.1"/>
    <property type="molecule type" value="Genomic_DNA"/>
</dbReference>
<reference evidence="2" key="1">
    <citation type="submission" date="2020-06" db="EMBL/GenBank/DDBJ databases">
        <title>WGS assembly of Ceratodon purpureus strain R40.</title>
        <authorList>
            <person name="Carey S.B."/>
            <person name="Jenkins J."/>
            <person name="Shu S."/>
            <person name="Lovell J.T."/>
            <person name="Sreedasyam A."/>
            <person name="Maumus F."/>
            <person name="Tiley G.P."/>
            <person name="Fernandez-Pozo N."/>
            <person name="Barry K."/>
            <person name="Chen C."/>
            <person name="Wang M."/>
            <person name="Lipzen A."/>
            <person name="Daum C."/>
            <person name="Saski C.A."/>
            <person name="Payton A.C."/>
            <person name="Mcbreen J.C."/>
            <person name="Conrad R.E."/>
            <person name="Kollar L.M."/>
            <person name="Olsson S."/>
            <person name="Huttunen S."/>
            <person name="Landis J.B."/>
            <person name="Wickett N.J."/>
            <person name="Johnson M.G."/>
            <person name="Rensing S.A."/>
            <person name="Grimwood J."/>
            <person name="Schmutz J."/>
            <person name="Mcdaniel S.F."/>
        </authorList>
    </citation>
    <scope>NUCLEOTIDE SEQUENCE</scope>
    <source>
        <strain evidence="2">R40</strain>
    </source>
</reference>
<accession>A0A8T0J1J3</accession>
<dbReference type="AlphaFoldDB" id="A0A8T0J1J3"/>
<proteinExistence type="predicted"/>
<name>A0A8T0J1J3_CERPU</name>
<feature type="region of interest" description="Disordered" evidence="1">
    <location>
        <begin position="100"/>
        <end position="162"/>
    </location>
</feature>
<dbReference type="PANTHER" id="PTHR21580:SF28">
    <property type="entry name" value="BOREALIN N-TERMINAL DOMAIN-CONTAINING PROTEIN-RELATED"/>
    <property type="match status" value="1"/>
</dbReference>